<reference evidence="2" key="2">
    <citation type="submission" date="2004-02" db="EMBL/GenBank/DDBJ databases">
        <authorList>
            <person name="Fuetterer O."/>
            <person name="Angelov A."/>
            <person name="Liesegang H."/>
            <person name="Gottschalk G."/>
            <person name="Schleper C."/>
            <person name="Schepers B."/>
            <person name="Dock C."/>
            <person name="Antranikian G."/>
            <person name="Liebl W."/>
        </authorList>
    </citation>
    <scope>NUCLEOTIDE SEQUENCE</scope>
    <source>
        <strain evidence="2">DSM 9790</strain>
    </source>
</reference>
<dbReference type="Proteomes" id="UP000000438">
    <property type="component" value="Chromosome"/>
</dbReference>
<dbReference type="InParanoid" id="Q6L0M4"/>
<name>Q6L0M4_PICTO</name>
<dbReference type="InterPro" id="IPR003781">
    <property type="entry name" value="CoA-bd"/>
</dbReference>
<reference evidence="3 5" key="3">
    <citation type="submission" date="2017-04" db="EMBL/GenBank/DDBJ databases">
        <authorList>
            <person name="Varghese N."/>
            <person name="Submissions S."/>
        </authorList>
    </citation>
    <scope>NUCLEOTIDE SEQUENCE [LARGE SCALE GENOMIC DNA]</scope>
    <source>
        <strain evidence="3 5">DSM 9789</strain>
    </source>
</reference>
<keyword evidence="5" id="KW-1185">Reference proteome</keyword>
<dbReference type="Gene3D" id="3.40.50.720">
    <property type="entry name" value="NAD(P)-binding Rossmann-like Domain"/>
    <property type="match status" value="1"/>
</dbReference>
<evidence type="ECO:0000313" key="5">
    <source>
        <dbReference type="Proteomes" id="UP000192315"/>
    </source>
</evidence>
<reference evidence="2 4" key="1">
    <citation type="journal article" date="2004" name="Proc. Natl. Acad. Sci. U.S.A.">
        <title>Genome sequence of Picrophilus torridus and its implications for life around pH 0.</title>
        <authorList>
            <person name="Futterer O."/>
            <person name="Angelov A."/>
            <person name="Liesegang H."/>
            <person name="Gottschalk G."/>
            <person name="Schleper C."/>
            <person name="Schepers B."/>
            <person name="Dock C."/>
            <person name="Antranikian G."/>
            <person name="Liebl W."/>
        </authorList>
    </citation>
    <scope>NUCLEOTIDE SEQUENCE [LARGE SCALE GENOMIC DNA]</scope>
    <source>
        <strain evidence="4">ATCC 700027 / DSM 9790 / JCM 10055 / NBRC 100828</strain>
        <strain evidence="2">DSM 9790</strain>
    </source>
</reference>
<dbReference type="PATRIC" id="fig|263820.9.peg.931"/>
<evidence type="ECO:0000313" key="4">
    <source>
        <dbReference type="Proteomes" id="UP000000438"/>
    </source>
</evidence>
<evidence type="ECO:0000259" key="1">
    <source>
        <dbReference type="SMART" id="SM00881"/>
    </source>
</evidence>
<dbReference type="PANTHER" id="PTHR33303:SF2">
    <property type="entry name" value="COA-BINDING DOMAIN-CONTAINING PROTEIN"/>
    <property type="match status" value="1"/>
</dbReference>
<dbReference type="InterPro" id="IPR036291">
    <property type="entry name" value="NAD(P)-bd_dom_sf"/>
</dbReference>
<dbReference type="PANTHER" id="PTHR33303">
    <property type="entry name" value="CYTOPLASMIC PROTEIN-RELATED"/>
    <property type="match status" value="1"/>
</dbReference>
<accession>Q6L0M4</accession>
<dbReference type="Proteomes" id="UP000192315">
    <property type="component" value="Unassembled WGS sequence"/>
</dbReference>
<dbReference type="EMBL" id="FWYE01000001">
    <property type="protein sequence ID" value="SMD30213.1"/>
    <property type="molecule type" value="Genomic_DNA"/>
</dbReference>
<sequence length="129" mass="15092">MDTSEILKKYRNIAVIGISDKPDRPGYYVPKYLRDHGYNIIPVNPNIESWDGIKSYRDISDVDENIDVIEIFRRPEAVLDIVRQSLNKKPKVIWMQEGIINEDAKKLAEENNITVVMDKCMMKEHMKLK</sequence>
<evidence type="ECO:0000313" key="3">
    <source>
        <dbReference type="EMBL" id="SMD30213.1"/>
    </source>
</evidence>
<feature type="domain" description="CoA-binding" evidence="1">
    <location>
        <begin position="6"/>
        <end position="99"/>
    </location>
</feature>
<dbReference type="RefSeq" id="WP_011177694.1">
    <property type="nucleotide sequence ID" value="NC_005877.1"/>
</dbReference>
<proteinExistence type="predicted"/>
<dbReference type="SMART" id="SM00881">
    <property type="entry name" value="CoA_binding"/>
    <property type="match status" value="1"/>
</dbReference>
<dbReference type="PaxDb" id="263820-PTO0893"/>
<dbReference type="SUPFAM" id="SSF51735">
    <property type="entry name" value="NAD(P)-binding Rossmann-fold domains"/>
    <property type="match status" value="1"/>
</dbReference>
<dbReference type="HOGENOM" id="CLU_112567_0_0_2"/>
<accession>A0A8G2FVH6</accession>
<organism evidence="2 4">
    <name type="scientific">Picrophilus torridus (strain ATCC 700027 / DSM 9790 / JCM 10055 / NBRC 100828 / KAW 2/3)</name>
    <dbReference type="NCBI Taxonomy" id="1122961"/>
    <lineage>
        <taxon>Archaea</taxon>
        <taxon>Methanobacteriati</taxon>
        <taxon>Thermoplasmatota</taxon>
        <taxon>Thermoplasmata</taxon>
        <taxon>Thermoplasmatales</taxon>
        <taxon>Picrophilaceae</taxon>
        <taxon>Picrophilus</taxon>
    </lineage>
</organism>
<protein>
    <submittedName>
        <fullName evidence="2">Succinyl-CoA synthetase</fullName>
    </submittedName>
</protein>
<dbReference type="FunCoup" id="Q6L0M4">
    <property type="interactions" value="2"/>
</dbReference>
<dbReference type="AlphaFoldDB" id="Q6L0M4"/>
<dbReference type="eggNOG" id="arCOG04227">
    <property type="taxonomic scope" value="Archaea"/>
</dbReference>
<dbReference type="GeneID" id="2844120"/>
<evidence type="ECO:0000313" key="2">
    <source>
        <dbReference type="EMBL" id="AAT43478.1"/>
    </source>
</evidence>
<dbReference type="Pfam" id="PF13380">
    <property type="entry name" value="CoA_binding_2"/>
    <property type="match status" value="1"/>
</dbReference>
<dbReference type="KEGG" id="pto:PTO0893"/>
<gene>
    <name evidence="2" type="ordered locus">PTO0893</name>
    <name evidence="3" type="ORF">SAMN02745355_0076</name>
</gene>
<dbReference type="EMBL" id="AE017261">
    <property type="protein sequence ID" value="AAT43478.1"/>
    <property type="molecule type" value="Genomic_DNA"/>
</dbReference>
<dbReference type="OrthoDB" id="42776at2157"/>
<dbReference type="STRING" id="263820.PTO0893"/>